<dbReference type="Proteomes" id="UP000006352">
    <property type="component" value="Unassembled WGS sequence"/>
</dbReference>
<dbReference type="RefSeq" id="XP_012180221.1">
    <property type="nucleotide sequence ID" value="XM_012324831.1"/>
</dbReference>
<proteinExistence type="inferred from homology"/>
<dbReference type="GO" id="GO:0003968">
    <property type="term" value="F:RNA-directed RNA polymerase activity"/>
    <property type="evidence" value="ECO:0007669"/>
    <property type="project" value="UniProtKB-KW"/>
</dbReference>
<dbReference type="GO" id="GO:0031380">
    <property type="term" value="C:nuclear RNA-directed RNA polymerase complex"/>
    <property type="evidence" value="ECO:0007669"/>
    <property type="project" value="TreeGrafter"/>
</dbReference>
<dbReference type="AlphaFoldDB" id="J4G3Q4"/>
<evidence type="ECO:0000256" key="1">
    <source>
        <dbReference type="RuleBase" id="RU363098"/>
    </source>
</evidence>
<dbReference type="STRING" id="599839.J4G3Q4"/>
<dbReference type="InParanoid" id="J4G3Q4"/>
<evidence type="ECO:0000313" key="4">
    <source>
        <dbReference type="EMBL" id="CCM00938.1"/>
    </source>
</evidence>
<dbReference type="Pfam" id="PF05183">
    <property type="entry name" value="RdRP"/>
    <property type="match status" value="1"/>
</dbReference>
<evidence type="ECO:0000256" key="2">
    <source>
        <dbReference type="SAM" id="MobiDB-lite"/>
    </source>
</evidence>
<accession>J4G3Q4</accession>
<evidence type="ECO:0000313" key="5">
    <source>
        <dbReference type="Proteomes" id="UP000006352"/>
    </source>
</evidence>
<organism evidence="4 5">
    <name type="scientific">Fibroporia radiculosa</name>
    <dbReference type="NCBI Taxonomy" id="599839"/>
    <lineage>
        <taxon>Eukaryota</taxon>
        <taxon>Fungi</taxon>
        <taxon>Dikarya</taxon>
        <taxon>Basidiomycota</taxon>
        <taxon>Agaricomycotina</taxon>
        <taxon>Agaricomycetes</taxon>
        <taxon>Polyporales</taxon>
        <taxon>Fibroporiaceae</taxon>
        <taxon>Fibroporia</taxon>
    </lineage>
</organism>
<reference evidence="4 5" key="1">
    <citation type="journal article" date="2012" name="Appl. Environ. Microbiol.">
        <title>Short-read sequencing for genomic analysis of the brown rot fungus Fibroporia radiculosa.</title>
        <authorList>
            <person name="Tang J.D."/>
            <person name="Perkins A.D."/>
            <person name="Sonstegard T.S."/>
            <person name="Schroeder S.G."/>
            <person name="Burgess S.C."/>
            <person name="Diehl S.V."/>
        </authorList>
    </citation>
    <scope>NUCLEOTIDE SEQUENCE [LARGE SCALE GENOMIC DNA]</scope>
    <source>
        <strain evidence="4 5">TFFH 294</strain>
    </source>
</reference>
<protein>
    <recommendedName>
        <fullName evidence="1">RNA-dependent RNA polymerase</fullName>
        <ecNumber evidence="1">2.7.7.48</ecNumber>
    </recommendedName>
</protein>
<gene>
    <name evidence="4" type="ORF">FIBRA_02985</name>
</gene>
<feature type="compositionally biased region" description="Basic and acidic residues" evidence="2">
    <location>
        <begin position="112"/>
        <end position="126"/>
    </location>
</feature>
<dbReference type="EC" id="2.7.7.48" evidence="1"/>
<dbReference type="HOGENOM" id="CLU_001366_2_1_1"/>
<sequence>MDIFMRNIAFAVSSRDLKAHLAVVLHGPEFLRPGENPINFEVRIFRSQQGRGPPVGFLTLPTEEIGARFLKLYGEPAPSQTITMGRRIVFKRSNRQSNPDVLDNVRRRPFVHPREVQEREDRDAERQSMSASIKTIQFGWVCRDDVYSVEWEKQCIHKATLVYDEDAREFRIKAEDLDDDDRMPITRTIGFRAAQMYWTSATIDNLGDPAIFFHLNHPPSFESESDTHLTQLFSRLVLGRERQPPTRRRWESFTNEHVLLAPFTSLAIRIICKRMEDLQTYRNFCRVAQRKVDDSAYPIVRRSLFGQDTLTVFFAWLSHLEWSVAFQVEALARSHLMDLRELISLRPEIEETLRDQGAGVTSAILRDFLSRVKAIFWFGEKNQEHQDSVQALFAQSRRDWSISSLLLQETSVDNFNCFHVVVTPTTMYLEGPFPERSNRIMRMYMANQDSFLRVSFVEENRLMYRFDRELDARDFVNRRVKHLLLNGLTIAGRHFDFLAYSQSALKEHAVWFVKPFNHTDRRQIDAATIISGLGSFHDLAFDERLIYCPARYAARISQAFTATDSSVSVEAEEVVPIPDIWDATHTYSFTDGVGTISPDLAQAIWDELRAKQKRSRHRTKPRAYQVRFMGSKGMLSVDYRLENRLVCLRESMIKFDAPNSLFIEIARAFDKPGRYYLNRPLIMLLEGLGVPYSTFQALQDAAVQNAQDSVESLSSSARLLEAHGLGTSFRLTSTMLSLHRLGLGPLHEDIFWQQMMDFAVNHVLRELKHHARIPVPDGWTLVGVADVHGFLNEGEIFACVHPQDSSVPIYLEGPTLISRSPTIHPGDVQVVHAIGPPPPGSPFEKEPLPNTVVFSIKGGRPLPSYLGGGDLDGDVYNLTTMPSMRPRRTYPPARYDPAPKKFVDHPSTMADVAEFVAEYIISDTLGIIAINWLITADQSGLGIFDPDCLKLAQLHSDAVDYPKSGIPVALDQIPRLKRKSKPDWNAPETITKESTNWYESTRAIGHLFRAIELPALQTVKRASRYQRRHLSNGDELNLDDILAEFRSVEPHRADYFQLTIEHRISEFIPLPEEGDVDEVDEAAITRTWELLRAYGTRLRAICADHTLSHTRSAMLTEEEVVVGTIVANCAQPRKRKDLMSQMREQTATLVNSVRVEISGDDDTPAEESLRRAWIAYKVALIDPDYFGARSFTWIAMGEIFDAIRDIEAEDRKLLR</sequence>
<dbReference type="GeneID" id="24095849"/>
<keyword evidence="5" id="KW-1185">Reference proteome</keyword>
<keyword evidence="1" id="KW-0548">Nucleotidyltransferase</keyword>
<keyword evidence="1" id="KW-0808">Transferase</keyword>
<comment type="catalytic activity">
    <reaction evidence="1">
        <text>RNA(n) + a ribonucleoside 5'-triphosphate = RNA(n+1) + diphosphate</text>
        <dbReference type="Rhea" id="RHEA:21248"/>
        <dbReference type="Rhea" id="RHEA-COMP:14527"/>
        <dbReference type="Rhea" id="RHEA-COMP:17342"/>
        <dbReference type="ChEBI" id="CHEBI:33019"/>
        <dbReference type="ChEBI" id="CHEBI:61557"/>
        <dbReference type="ChEBI" id="CHEBI:140395"/>
        <dbReference type="EC" id="2.7.7.48"/>
    </reaction>
</comment>
<dbReference type="GO" id="GO:0030422">
    <property type="term" value="P:siRNA processing"/>
    <property type="evidence" value="ECO:0007669"/>
    <property type="project" value="TreeGrafter"/>
</dbReference>
<comment type="similarity">
    <text evidence="1">Belongs to the RdRP family.</text>
</comment>
<name>J4G3Q4_9APHY</name>
<keyword evidence="1" id="KW-0696">RNA-directed RNA polymerase</keyword>
<dbReference type="GO" id="GO:0003723">
    <property type="term" value="F:RNA binding"/>
    <property type="evidence" value="ECO:0007669"/>
    <property type="project" value="UniProtKB-KW"/>
</dbReference>
<dbReference type="FunCoup" id="J4G3Q4">
    <property type="interactions" value="4"/>
</dbReference>
<dbReference type="InterPro" id="IPR057596">
    <property type="entry name" value="RDRP_core"/>
</dbReference>
<dbReference type="PANTHER" id="PTHR23079">
    <property type="entry name" value="RNA-DEPENDENT RNA POLYMERASE"/>
    <property type="match status" value="1"/>
</dbReference>
<feature type="region of interest" description="Disordered" evidence="2">
    <location>
        <begin position="108"/>
        <end position="128"/>
    </location>
</feature>
<keyword evidence="1" id="KW-0694">RNA-binding</keyword>
<dbReference type="InterPro" id="IPR007855">
    <property type="entry name" value="RDRP"/>
</dbReference>
<evidence type="ECO:0000259" key="3">
    <source>
        <dbReference type="Pfam" id="PF05183"/>
    </source>
</evidence>
<dbReference type="PANTHER" id="PTHR23079:SF55">
    <property type="entry name" value="RNA-DIRECTED RNA POLYMERASE"/>
    <property type="match status" value="1"/>
</dbReference>
<feature type="domain" description="RDRP core" evidence="3">
    <location>
        <begin position="422"/>
        <end position="1011"/>
    </location>
</feature>
<dbReference type="EMBL" id="HE797010">
    <property type="protein sequence ID" value="CCM00938.1"/>
    <property type="molecule type" value="Genomic_DNA"/>
</dbReference>
<dbReference type="OrthoDB" id="6513042at2759"/>